<reference evidence="2 3" key="1">
    <citation type="journal article" date="2016" name="Nat. Commun.">
        <title>Extremotolerant tardigrade genome and improved radiotolerance of human cultured cells by tardigrade-unique protein.</title>
        <authorList>
            <person name="Hashimoto T."/>
            <person name="Horikawa D.D."/>
            <person name="Saito Y."/>
            <person name="Kuwahara H."/>
            <person name="Kozuka-Hata H."/>
            <person name="Shin-I T."/>
            <person name="Minakuchi Y."/>
            <person name="Ohishi K."/>
            <person name="Motoyama A."/>
            <person name="Aizu T."/>
            <person name="Enomoto A."/>
            <person name="Kondo K."/>
            <person name="Tanaka S."/>
            <person name="Hara Y."/>
            <person name="Koshikawa S."/>
            <person name="Sagara H."/>
            <person name="Miura T."/>
            <person name="Yokobori S."/>
            <person name="Miyagawa K."/>
            <person name="Suzuki Y."/>
            <person name="Kubo T."/>
            <person name="Oyama M."/>
            <person name="Kohara Y."/>
            <person name="Fujiyama A."/>
            <person name="Arakawa K."/>
            <person name="Katayama T."/>
            <person name="Toyoda A."/>
            <person name="Kunieda T."/>
        </authorList>
    </citation>
    <scope>NUCLEOTIDE SEQUENCE [LARGE SCALE GENOMIC DNA]</scope>
    <source>
        <strain evidence="2 3">YOKOZUNA-1</strain>
    </source>
</reference>
<dbReference type="AlphaFoldDB" id="A0A1D1UPV1"/>
<evidence type="ECO:0000313" key="3">
    <source>
        <dbReference type="Proteomes" id="UP000186922"/>
    </source>
</evidence>
<evidence type="ECO:0000256" key="1">
    <source>
        <dbReference type="SAM" id="MobiDB-lite"/>
    </source>
</evidence>
<proteinExistence type="predicted"/>
<accession>A0A1D1UPV1</accession>
<protein>
    <submittedName>
        <fullName evidence="2">Uncharacterized protein</fullName>
    </submittedName>
</protein>
<feature type="region of interest" description="Disordered" evidence="1">
    <location>
        <begin position="174"/>
        <end position="204"/>
    </location>
</feature>
<organism evidence="2 3">
    <name type="scientific">Ramazzottius varieornatus</name>
    <name type="common">Water bear</name>
    <name type="synonym">Tardigrade</name>
    <dbReference type="NCBI Taxonomy" id="947166"/>
    <lineage>
        <taxon>Eukaryota</taxon>
        <taxon>Metazoa</taxon>
        <taxon>Ecdysozoa</taxon>
        <taxon>Tardigrada</taxon>
        <taxon>Eutardigrada</taxon>
        <taxon>Parachela</taxon>
        <taxon>Hypsibioidea</taxon>
        <taxon>Ramazzottiidae</taxon>
        <taxon>Ramazzottius</taxon>
    </lineage>
</organism>
<keyword evidence="3" id="KW-1185">Reference proteome</keyword>
<dbReference type="EMBL" id="BDGG01000001">
    <property type="protein sequence ID" value="GAU89297.1"/>
    <property type="molecule type" value="Genomic_DNA"/>
</dbReference>
<comment type="caution">
    <text evidence="2">The sequence shown here is derived from an EMBL/GenBank/DDBJ whole genome shotgun (WGS) entry which is preliminary data.</text>
</comment>
<evidence type="ECO:0000313" key="2">
    <source>
        <dbReference type="EMBL" id="GAU89297.1"/>
    </source>
</evidence>
<sequence>MAQTYNAIAVDNPEQPQVDWLKFFDTRNVLFTLKDFAGGFSYWNELFFFDFRRHSERKNGYVAWSGEETLRLSVSDFDNFVGWMQGLMAQLELGESQGRRLHNLCEAGNVETDIDGWGNIRFTKQGFEVTSFELDMHQMGACMAGIIELARFLREYPGIDLATPRLEALAKNKRQKYSGKQNQQAGEPFSDIQPGFSAPRMVNRPPTLYHESDYRERDFFN</sequence>
<dbReference type="Proteomes" id="UP000186922">
    <property type="component" value="Unassembled WGS sequence"/>
</dbReference>
<gene>
    <name evidence="2" type="primary">RvY_01863-1</name>
    <name evidence="2" type="synonym">RvY_01863.1</name>
    <name evidence="2" type="ORF">RvY_01863</name>
</gene>
<name>A0A1D1UPV1_RAMVA</name>